<evidence type="ECO:0000313" key="4">
    <source>
        <dbReference type="Proteomes" id="UP000030755"/>
    </source>
</evidence>
<gene>
    <name evidence="2" type="ORF">O9G_005638</name>
    <name evidence="3" type="ORF">ROZALSC1DRAFT_31634</name>
</gene>
<name>A0A075B390_ROZAC</name>
<evidence type="ECO:0000259" key="1">
    <source>
        <dbReference type="Pfam" id="PF03184"/>
    </source>
</evidence>
<proteinExistence type="predicted"/>
<keyword evidence="4" id="KW-1185">Reference proteome</keyword>
<dbReference type="EMBL" id="ML006554">
    <property type="protein sequence ID" value="RKP16432.1"/>
    <property type="molecule type" value="Genomic_DNA"/>
</dbReference>
<evidence type="ECO:0000313" key="5">
    <source>
        <dbReference type="Proteomes" id="UP000281549"/>
    </source>
</evidence>
<dbReference type="InterPro" id="IPR004875">
    <property type="entry name" value="DDE_SF_endonuclease_dom"/>
</dbReference>
<reference evidence="5" key="2">
    <citation type="journal article" date="2018" name="Nat. Microbiol.">
        <title>Leveraging single-cell genomics to expand the fungal tree of life.</title>
        <authorList>
            <person name="Ahrendt S.R."/>
            <person name="Quandt C.A."/>
            <person name="Ciobanu D."/>
            <person name="Clum A."/>
            <person name="Salamov A."/>
            <person name="Andreopoulos B."/>
            <person name="Cheng J.F."/>
            <person name="Woyke T."/>
            <person name="Pelin A."/>
            <person name="Henrissat B."/>
            <person name="Reynolds N.K."/>
            <person name="Benny G.L."/>
            <person name="Smith M.E."/>
            <person name="James T.Y."/>
            <person name="Grigoriev I.V."/>
        </authorList>
    </citation>
    <scope>NUCLEOTIDE SEQUENCE [LARGE SCALE GENOMIC DNA]</scope>
    <source>
        <strain evidence="5">CSF55</strain>
    </source>
</reference>
<feature type="domain" description="DDE-1" evidence="1">
    <location>
        <begin position="23"/>
        <end position="95"/>
    </location>
</feature>
<dbReference type="AlphaFoldDB" id="A0A075B390"/>
<dbReference type="HOGENOM" id="CLU_2334822_0_0_1"/>
<dbReference type="EMBL" id="KE560377">
    <property type="protein sequence ID" value="EPZ37015.1"/>
    <property type="molecule type" value="Genomic_DNA"/>
</dbReference>
<evidence type="ECO:0000313" key="2">
    <source>
        <dbReference type="EMBL" id="EPZ37015.1"/>
    </source>
</evidence>
<reference evidence="2 4" key="1">
    <citation type="journal article" date="2013" name="Curr. Biol.">
        <title>Shared signatures of parasitism and phylogenomics unite Cryptomycota and microsporidia.</title>
        <authorList>
            <person name="James T.Y."/>
            <person name="Pelin A."/>
            <person name="Bonen L."/>
            <person name="Ahrendt S."/>
            <person name="Sain D."/>
            <person name="Corradi N."/>
            <person name="Stajich J.E."/>
        </authorList>
    </citation>
    <scope>NUCLEOTIDE SEQUENCE [LARGE SCALE GENOMIC DNA]</scope>
    <source>
        <strain evidence="2 4">CSF55</strain>
        <strain evidence="2 4">CSF55</strain>
    </source>
</reference>
<dbReference type="OrthoDB" id="10065929at2759"/>
<sequence length="98" mass="11685">MKEQDSIRNSLDFGYPDHVFLDTQAKGWFDGDIFESWFKKVIEPTIHQCQSNNFFYTFVDGFKPHKENQKFNEMCELTTNRHTVPPNCASFLQPWMKE</sequence>
<protein>
    <recommendedName>
        <fullName evidence="1">DDE-1 domain-containing protein</fullName>
    </recommendedName>
</protein>
<dbReference type="Pfam" id="PF03184">
    <property type="entry name" value="DDE_1"/>
    <property type="match status" value="1"/>
</dbReference>
<dbReference type="GO" id="GO:0003676">
    <property type="term" value="F:nucleic acid binding"/>
    <property type="evidence" value="ECO:0007669"/>
    <property type="project" value="InterPro"/>
</dbReference>
<organism evidence="2 4">
    <name type="scientific">Rozella allomycis (strain CSF55)</name>
    <dbReference type="NCBI Taxonomy" id="988480"/>
    <lineage>
        <taxon>Eukaryota</taxon>
        <taxon>Fungi</taxon>
        <taxon>Fungi incertae sedis</taxon>
        <taxon>Cryptomycota</taxon>
        <taxon>Cryptomycota incertae sedis</taxon>
        <taxon>Rozella</taxon>
    </lineage>
</organism>
<evidence type="ECO:0000313" key="3">
    <source>
        <dbReference type="EMBL" id="RKP16432.1"/>
    </source>
</evidence>
<accession>A0A075B390</accession>
<dbReference type="Proteomes" id="UP000030755">
    <property type="component" value="Unassembled WGS sequence"/>
</dbReference>
<dbReference type="Proteomes" id="UP000281549">
    <property type="component" value="Unassembled WGS sequence"/>
</dbReference>
<reference evidence="3" key="3">
    <citation type="submission" date="2018-08" db="EMBL/GenBank/DDBJ databases">
        <title>Leveraging single-cell genomics to expand the Fungal Tree of Life.</title>
        <authorList>
            <consortium name="DOE Joint Genome Institute"/>
            <person name="Ahrendt S.R."/>
            <person name="Quandt C.A."/>
            <person name="Ciobanu D."/>
            <person name="Clum A."/>
            <person name="Salamov A."/>
            <person name="Andreopoulos B."/>
            <person name="Cheng J.-F."/>
            <person name="Woyke T."/>
            <person name="Pelin A."/>
            <person name="Henrissat B."/>
            <person name="Reynolds N."/>
            <person name="Benny G.L."/>
            <person name="Smith M.E."/>
            <person name="James T.Y."/>
            <person name="Grigoriev I.V."/>
        </authorList>
    </citation>
    <scope>NUCLEOTIDE SEQUENCE</scope>
    <source>
        <strain evidence="3">CSF55</strain>
    </source>
</reference>